<evidence type="ECO:0000313" key="1">
    <source>
        <dbReference type="EMBL" id="KAF6437448.1"/>
    </source>
</evidence>
<gene>
    <name evidence="1" type="ORF">HJG59_004015</name>
</gene>
<dbReference type="AlphaFoldDB" id="A0A7J8EPK7"/>
<protein>
    <submittedName>
        <fullName evidence="1">DnaJ heat shock protein family (Hsp40) member C24</fullName>
    </submittedName>
</protein>
<dbReference type="InterPro" id="IPR036869">
    <property type="entry name" value="J_dom_sf"/>
</dbReference>
<dbReference type="Gene3D" id="1.10.287.110">
    <property type="entry name" value="DnaJ domain"/>
    <property type="match status" value="1"/>
</dbReference>
<proteinExistence type="predicted"/>
<keyword evidence="2" id="KW-1185">Reference proteome</keyword>
<dbReference type="SUPFAM" id="SSF46565">
    <property type="entry name" value="Chaperone J-domain"/>
    <property type="match status" value="1"/>
</dbReference>
<accession>A0A7J8EPK7</accession>
<dbReference type="EMBL" id="JACASF010000013">
    <property type="protein sequence ID" value="KAF6437448.1"/>
    <property type="molecule type" value="Genomic_DNA"/>
</dbReference>
<name>A0A7J8EPK7_MOLMO</name>
<keyword evidence="1" id="KW-0346">Stress response</keyword>
<sequence length="70" mass="8116">MMAFERIPKKDWYSILGANSSASMADLKQKYQKLILMKIQEEGRFPSSFYEASIILIPKLQRKETAGQYP</sequence>
<comment type="caution">
    <text evidence="1">The sequence shown here is derived from an EMBL/GenBank/DDBJ whole genome shotgun (WGS) entry which is preliminary data.</text>
</comment>
<reference evidence="1 2" key="1">
    <citation type="journal article" date="2020" name="Nature">
        <title>Six reference-quality genomes reveal evolution of bat adaptations.</title>
        <authorList>
            <person name="Jebb D."/>
            <person name="Huang Z."/>
            <person name="Pippel M."/>
            <person name="Hughes G.M."/>
            <person name="Lavrichenko K."/>
            <person name="Devanna P."/>
            <person name="Winkler S."/>
            <person name="Jermiin L.S."/>
            <person name="Skirmuntt E.C."/>
            <person name="Katzourakis A."/>
            <person name="Burkitt-Gray L."/>
            <person name="Ray D.A."/>
            <person name="Sullivan K.A.M."/>
            <person name="Roscito J.G."/>
            <person name="Kirilenko B.M."/>
            <person name="Davalos L.M."/>
            <person name="Corthals A.P."/>
            <person name="Power M.L."/>
            <person name="Jones G."/>
            <person name="Ransome R.D."/>
            <person name="Dechmann D.K.N."/>
            <person name="Locatelli A.G."/>
            <person name="Puechmaille S.J."/>
            <person name="Fedrigo O."/>
            <person name="Jarvis E.D."/>
            <person name="Hiller M."/>
            <person name="Vernes S.C."/>
            <person name="Myers E.W."/>
            <person name="Teeling E.C."/>
        </authorList>
    </citation>
    <scope>NUCLEOTIDE SEQUENCE [LARGE SCALE GENOMIC DNA]</scope>
    <source>
        <strain evidence="1">MMolMol1</strain>
        <tissue evidence="1">Muscle</tissue>
    </source>
</reference>
<evidence type="ECO:0000313" key="2">
    <source>
        <dbReference type="Proteomes" id="UP000550707"/>
    </source>
</evidence>
<organism evidence="1 2">
    <name type="scientific">Molossus molossus</name>
    <name type="common">Pallas' mastiff bat</name>
    <name type="synonym">Vespertilio molossus</name>
    <dbReference type="NCBI Taxonomy" id="27622"/>
    <lineage>
        <taxon>Eukaryota</taxon>
        <taxon>Metazoa</taxon>
        <taxon>Chordata</taxon>
        <taxon>Craniata</taxon>
        <taxon>Vertebrata</taxon>
        <taxon>Euteleostomi</taxon>
        <taxon>Mammalia</taxon>
        <taxon>Eutheria</taxon>
        <taxon>Laurasiatheria</taxon>
        <taxon>Chiroptera</taxon>
        <taxon>Yangochiroptera</taxon>
        <taxon>Molossidae</taxon>
        <taxon>Molossus</taxon>
    </lineage>
</organism>
<dbReference type="Proteomes" id="UP000550707">
    <property type="component" value="Unassembled WGS sequence"/>
</dbReference>